<evidence type="ECO:0000256" key="1">
    <source>
        <dbReference type="SAM" id="Phobius"/>
    </source>
</evidence>
<comment type="caution">
    <text evidence="3">The sequence shown here is derived from an EMBL/GenBank/DDBJ whole genome shotgun (WGS) entry which is preliminary data.</text>
</comment>
<protein>
    <recommendedName>
        <fullName evidence="2">Membrane protein 6-pyruvoyl-tetrahydropterin synthase-related domain-containing protein</fullName>
    </recommendedName>
</protein>
<dbReference type="InterPro" id="IPR018776">
    <property type="entry name" value="Membrane_prot_PTPS-rel_domain"/>
</dbReference>
<accession>A0ABR9R317</accession>
<keyword evidence="1" id="KW-1133">Transmembrane helix</keyword>
<feature type="transmembrane region" description="Helical" evidence="1">
    <location>
        <begin position="212"/>
        <end position="231"/>
    </location>
</feature>
<feature type="domain" description="Membrane protein 6-pyruvoyl-tetrahydropterin synthase-related" evidence="2">
    <location>
        <begin position="279"/>
        <end position="588"/>
    </location>
</feature>
<sequence length="769" mass="84952">MKNQRGRELLRFWARNPVRMVLLVVELVCIAAAIWTAVQPPICYAFEAEQLENTAQGVTLGYDENGYYGATYDIEWQEILATPELTLSPGRYEATVEYYIRPTMMKDGLYHRSGIGLIDSKNESTVEDGILILDETSNTDTVTLTVWKQTDTAVVRFVDDGGIFTVGKISIVQNMTYTVFEAIATILLCLALDLAILMLCPSSPLYVGAKTAVVVIVLGCATALASALALIDGVCLFDDCRFHLIRIEGIVQALRNGQFPVRINPIAKNGYGYATSLFYGELFLYFPAILRLCGVTIQGAYQTFVVAVHVLTAVISYRSFRPIFGRKIGLVGAVLYVLSPYRLHRLYAAAAIGEYLAITFLPAVVYGLWLLYNKDSDRKSRARASIVLALAFSALLQSHMINTEIAVLATAAVCLIYWRQTFRKTVLLAWIRAVGLAVLLNLWFLLPFVTVMTSGIYNEINEPNIQQRGQTLMALFNNSNKFAIGPSVLLCGAAAALILCAVRELPHRWKKLGAISLGFGTAGVVLSTKLFPWDAVEKLPFGKIFTVIQFPWRYTTLATIGLILTFLFVIKGIQQTEYGSWAKPLLSGTAAVAVICVLMYWSDWGQSMSPLTITDTPQLAYNNENFAYKMDGMYLPKNSCQTDDGFATPNIFTTVTTGDFSREDKGVTSVEYTEYLGQEGYVEFPLLYYPGYSVIEGEGTVVQSSNGLVGVVVPANSSGRLAVAFREPKRWLLANSVSAVTVLALVACVIYKKRCKRKYLMEDGQNSLT</sequence>
<feature type="transmembrane region" description="Helical" evidence="1">
    <location>
        <begin position="731"/>
        <end position="751"/>
    </location>
</feature>
<feature type="transmembrane region" description="Helical" evidence="1">
    <location>
        <begin position="429"/>
        <end position="449"/>
    </location>
</feature>
<proteinExistence type="predicted"/>
<keyword evidence="1" id="KW-0472">Membrane</keyword>
<feature type="transmembrane region" description="Helical" evidence="1">
    <location>
        <begin position="552"/>
        <end position="573"/>
    </location>
</feature>
<evidence type="ECO:0000259" key="2">
    <source>
        <dbReference type="Pfam" id="PF10131"/>
    </source>
</evidence>
<feature type="transmembrane region" description="Helical" evidence="1">
    <location>
        <begin position="346"/>
        <end position="372"/>
    </location>
</feature>
<feature type="transmembrane region" description="Helical" evidence="1">
    <location>
        <begin position="177"/>
        <end position="200"/>
    </location>
</feature>
<dbReference type="RefSeq" id="WP_193500963.1">
    <property type="nucleotide sequence ID" value="NZ_JADCKC010000002.1"/>
</dbReference>
<feature type="transmembrane region" description="Helical" evidence="1">
    <location>
        <begin position="482"/>
        <end position="502"/>
    </location>
</feature>
<dbReference type="EMBL" id="JADCKC010000002">
    <property type="protein sequence ID" value="MBE5037548.1"/>
    <property type="molecule type" value="Genomic_DNA"/>
</dbReference>
<dbReference type="Pfam" id="PF10131">
    <property type="entry name" value="PTPS_related"/>
    <property type="match status" value="1"/>
</dbReference>
<feature type="transmembrane region" description="Helical" evidence="1">
    <location>
        <begin position="514"/>
        <end position="532"/>
    </location>
</feature>
<evidence type="ECO:0000313" key="3">
    <source>
        <dbReference type="EMBL" id="MBE5037548.1"/>
    </source>
</evidence>
<name>A0ABR9R317_9FIRM</name>
<feature type="transmembrane region" description="Helical" evidence="1">
    <location>
        <begin position="299"/>
        <end position="317"/>
    </location>
</feature>
<feature type="transmembrane region" description="Helical" evidence="1">
    <location>
        <begin position="585"/>
        <end position="602"/>
    </location>
</feature>
<organism evidence="3 4">
    <name type="scientific">Gemmiger gallinarum</name>
    <dbReference type="NCBI Taxonomy" id="2779354"/>
    <lineage>
        <taxon>Bacteria</taxon>
        <taxon>Bacillati</taxon>
        <taxon>Bacillota</taxon>
        <taxon>Clostridia</taxon>
        <taxon>Eubacteriales</taxon>
        <taxon>Gemmiger</taxon>
    </lineage>
</organism>
<keyword evidence="1" id="KW-0812">Transmembrane</keyword>
<feature type="transmembrane region" description="Helical" evidence="1">
    <location>
        <begin position="384"/>
        <end position="417"/>
    </location>
</feature>
<keyword evidence="4" id="KW-1185">Reference proteome</keyword>
<gene>
    <name evidence="3" type="ORF">INF35_07105</name>
</gene>
<feature type="transmembrane region" description="Helical" evidence="1">
    <location>
        <begin position="323"/>
        <end position="339"/>
    </location>
</feature>
<dbReference type="Proteomes" id="UP000768567">
    <property type="component" value="Unassembled WGS sequence"/>
</dbReference>
<feature type="transmembrane region" description="Helical" evidence="1">
    <location>
        <begin position="20"/>
        <end position="38"/>
    </location>
</feature>
<reference evidence="3 4" key="1">
    <citation type="submission" date="2020-10" db="EMBL/GenBank/DDBJ databases">
        <title>ChiBAC.</title>
        <authorList>
            <person name="Zenner C."/>
            <person name="Hitch T.C.A."/>
            <person name="Clavel T."/>
        </authorList>
    </citation>
    <scope>NUCLEOTIDE SEQUENCE [LARGE SCALE GENOMIC DNA]</scope>
    <source>
        <strain evidence="3 4">DSM 109015</strain>
    </source>
</reference>
<evidence type="ECO:0000313" key="4">
    <source>
        <dbReference type="Proteomes" id="UP000768567"/>
    </source>
</evidence>